<reference evidence="1 2" key="1">
    <citation type="journal article" date="2018" name="Elife">
        <title>Firefly genomes illuminate parallel origins of bioluminescence in beetles.</title>
        <authorList>
            <person name="Fallon T.R."/>
            <person name="Lower S.E."/>
            <person name="Chang C.H."/>
            <person name="Bessho-Uehara M."/>
            <person name="Martin G.J."/>
            <person name="Bewick A.J."/>
            <person name="Behringer M."/>
            <person name="Debat H.J."/>
            <person name="Wong I."/>
            <person name="Day J.C."/>
            <person name="Suvorov A."/>
            <person name="Silva C.J."/>
            <person name="Stanger-Hall K.F."/>
            <person name="Hall D.W."/>
            <person name="Schmitz R.J."/>
            <person name="Nelson D.R."/>
            <person name="Lewis S.M."/>
            <person name="Shigenobu S."/>
            <person name="Bybee S.M."/>
            <person name="Larracuente A.M."/>
            <person name="Oba Y."/>
            <person name="Weng J.K."/>
        </authorList>
    </citation>
    <scope>NUCLEOTIDE SEQUENCE [LARGE SCALE GENOMIC DNA]</scope>
    <source>
        <strain evidence="1">1611_PpyrPB1</strain>
        <tissue evidence="1">Whole body</tissue>
    </source>
</reference>
<sequence>MNSIYYPKNFCRICNQCFCCINCRLKHEKNYHHVHVDCDICIYGKAILKYPTEKELLLHIENEHFPVHCVRCKTTFKSTHQLSLNNKCKAKHEKHEMVLIDTDDHFSSPPITATMHKNPLEFNNTDLSTSSNKCYITTSTPMQKSNEWGEFEKMSAAITPVDYSETSSNAGLHSSKKTFMTPMSSDLPQNIEAQIKRKVTFCETPMINNHNYQKPKRNTVNDGSFKSHSPSILKNAFLETKVSRDEINSGTVWDSALSDQQTSHKSIDISVNIQAVSIQGPAPVQNSLATVAIQSYLKNTKLEATESLSKDALKSRCMSETDQLLYLSSESNNASSSMKKTSTAEFVCEKVFVSNSILVTSPTRIPDGERTMDTERDKSIINKHFSADHSSLCSGSENTCEFSLEGEVSSKNEQENKGLWSSVTKAWKTMLTGLSITSTEAQNEEVEEKNMKRIRSEDSLLNGPPEKRVKIGDIKCRKTIHSVPTFRYVTYTKKTVLYYDKATQTNF</sequence>
<dbReference type="OrthoDB" id="8122210at2759"/>
<keyword evidence="2" id="KW-1185">Reference proteome</keyword>
<proteinExistence type="predicted"/>
<dbReference type="AlphaFoldDB" id="A0A5N4AVB9"/>
<dbReference type="EMBL" id="VVIM01000003">
    <property type="protein sequence ID" value="KAB0801291.1"/>
    <property type="molecule type" value="Genomic_DNA"/>
</dbReference>
<comment type="caution">
    <text evidence="1">The sequence shown here is derived from an EMBL/GenBank/DDBJ whole genome shotgun (WGS) entry which is preliminary data.</text>
</comment>
<evidence type="ECO:0000313" key="2">
    <source>
        <dbReference type="Proteomes" id="UP000327044"/>
    </source>
</evidence>
<protein>
    <submittedName>
        <fullName evidence="1">Uncharacterized protein</fullName>
    </submittedName>
</protein>
<dbReference type="Proteomes" id="UP000327044">
    <property type="component" value="Unassembled WGS sequence"/>
</dbReference>
<gene>
    <name evidence="1" type="ORF">PPYR_05645</name>
</gene>
<name>A0A5N4AVB9_PHOPY</name>
<dbReference type="InParanoid" id="A0A5N4AVB9"/>
<accession>A0A5N4AVB9</accession>
<evidence type="ECO:0000313" key="1">
    <source>
        <dbReference type="EMBL" id="KAB0801291.1"/>
    </source>
</evidence>
<organism evidence="1 2">
    <name type="scientific">Photinus pyralis</name>
    <name type="common">Common eastern firefly</name>
    <name type="synonym">Lampyris pyralis</name>
    <dbReference type="NCBI Taxonomy" id="7054"/>
    <lineage>
        <taxon>Eukaryota</taxon>
        <taxon>Metazoa</taxon>
        <taxon>Ecdysozoa</taxon>
        <taxon>Arthropoda</taxon>
        <taxon>Hexapoda</taxon>
        <taxon>Insecta</taxon>
        <taxon>Pterygota</taxon>
        <taxon>Neoptera</taxon>
        <taxon>Endopterygota</taxon>
        <taxon>Coleoptera</taxon>
        <taxon>Polyphaga</taxon>
        <taxon>Elateriformia</taxon>
        <taxon>Elateroidea</taxon>
        <taxon>Lampyridae</taxon>
        <taxon>Lampyrinae</taxon>
        <taxon>Photinus</taxon>
    </lineage>
</organism>
<dbReference type="FunCoup" id="A0A5N4AVB9">
    <property type="interactions" value="1"/>
</dbReference>